<feature type="signal peptide" evidence="11">
    <location>
        <begin position="1"/>
        <end position="22"/>
    </location>
</feature>
<feature type="domain" description="Nicastrin small lobe" evidence="12">
    <location>
        <begin position="38"/>
        <end position="210"/>
    </location>
</feature>
<organism evidence="13">
    <name type="scientific">Melanaphis sacchari</name>
    <dbReference type="NCBI Taxonomy" id="742174"/>
    <lineage>
        <taxon>Eukaryota</taxon>
        <taxon>Metazoa</taxon>
        <taxon>Ecdysozoa</taxon>
        <taxon>Arthropoda</taxon>
        <taxon>Hexapoda</taxon>
        <taxon>Insecta</taxon>
        <taxon>Pterygota</taxon>
        <taxon>Neoptera</taxon>
        <taxon>Paraneoptera</taxon>
        <taxon>Hemiptera</taxon>
        <taxon>Sternorrhyncha</taxon>
        <taxon>Aphidomorpha</taxon>
        <taxon>Aphidoidea</taxon>
        <taxon>Aphididae</taxon>
        <taxon>Aphidini</taxon>
        <taxon>Melanaphis</taxon>
    </lineage>
</organism>
<dbReference type="OrthoDB" id="755951at2759"/>
<gene>
    <name evidence="13" type="primary">Ncstn</name>
</gene>
<proteinExistence type="inferred from homology"/>
<evidence type="ECO:0000256" key="4">
    <source>
        <dbReference type="ARBA" id="ARBA00022692"/>
    </source>
</evidence>
<dbReference type="PANTHER" id="PTHR21092:SF0">
    <property type="entry name" value="NICASTRIN"/>
    <property type="match status" value="1"/>
</dbReference>
<dbReference type="InterPro" id="IPR041084">
    <property type="entry name" value="Ncstrn_small"/>
</dbReference>
<keyword evidence="8 10" id="KW-0472">Membrane</keyword>
<dbReference type="GO" id="GO:0005886">
    <property type="term" value="C:plasma membrane"/>
    <property type="evidence" value="ECO:0007669"/>
    <property type="project" value="TreeGrafter"/>
</dbReference>
<keyword evidence="6" id="KW-0914">Notch signaling pathway</keyword>
<evidence type="ECO:0000256" key="1">
    <source>
        <dbReference type="ARBA" id="ARBA00004479"/>
    </source>
</evidence>
<dbReference type="AlphaFoldDB" id="A0A2H8U0E8"/>
<dbReference type="PANTHER" id="PTHR21092">
    <property type="entry name" value="NICASTRIN"/>
    <property type="match status" value="1"/>
</dbReference>
<protein>
    <recommendedName>
        <fullName evidence="3">Nicastrin</fullName>
    </recommendedName>
</protein>
<evidence type="ECO:0000256" key="11">
    <source>
        <dbReference type="SAM" id="SignalP"/>
    </source>
</evidence>
<evidence type="ECO:0000256" key="2">
    <source>
        <dbReference type="ARBA" id="ARBA00007717"/>
    </source>
</evidence>
<keyword evidence="7 10" id="KW-1133">Transmembrane helix</keyword>
<comment type="subcellular location">
    <subcellularLocation>
        <location evidence="1">Membrane</location>
        <topology evidence="1">Single-pass type I membrane protein</topology>
    </subcellularLocation>
</comment>
<evidence type="ECO:0000256" key="3">
    <source>
        <dbReference type="ARBA" id="ARBA00015303"/>
    </source>
</evidence>
<feature type="transmembrane region" description="Helical" evidence="10">
    <location>
        <begin position="628"/>
        <end position="647"/>
    </location>
</feature>
<dbReference type="GO" id="GO:0016485">
    <property type="term" value="P:protein processing"/>
    <property type="evidence" value="ECO:0007669"/>
    <property type="project" value="InterPro"/>
</dbReference>
<evidence type="ECO:0000256" key="10">
    <source>
        <dbReference type="SAM" id="Phobius"/>
    </source>
</evidence>
<dbReference type="Gene3D" id="3.40.630.10">
    <property type="entry name" value="Zn peptidases"/>
    <property type="match status" value="1"/>
</dbReference>
<dbReference type="SUPFAM" id="SSF53187">
    <property type="entry name" value="Zn-dependent exopeptidases"/>
    <property type="match status" value="1"/>
</dbReference>
<keyword evidence="9" id="KW-0325">Glycoprotein</keyword>
<sequence>MISVRYILFVCLHCVTYTLLNCLSVKDQMYENIIANNPCFLRLNGTNQFGCTSARFGNVGTLHLVSNSTDLEWLFNKGKADPYTVALTPKMFNREVLQNIELSTKVNGIMLLMNGTEQEVINNDNLQNNGFSPEDTCPNRYSDVNSCPIKPWNPYGTDILLKSWSFPIFVVYDQNTIKSIINCFKNYNLPLNNQNDQSLCALELKSHMYAAVDSKTCLRRTMMSYQNIRPIKFCDPLGDKNVYWSLKELRPNTPNQSIAIVAARLDATSMFQDLAPGALSTATSIVTLMTTANLISEMLSYKDASNFSRNVMFILFNGEAYDYIGSSRVVYDMLDGNFPNDLIKLNKSHIGMFVELSQIHYDKEVVFYRSMKHNASDDVKNFINTINKSLSDDGFFVTESKSTSIPPSSLHSFLKLDPKFPGIILTGFKDQFKNKYYHSILDNAENIQYNNSTISKTIASISTSLSYSLYKFITNSNYNGLKQANSSYVSKLLDCYVKSMNCEVFQSLTSPLHLPDSPPNYYISIDMITNTLTSLSRLLFASFGSKIINKVQNEEKCLNYRTKQGFVPIWLRGNYNACYSTTSNVTDAVSPAFIIPDYDLSSSEYSTWTESVWHEVQIRMFLRQSLKLQIIIFVLGILVFLFSFIIVKKMNDQSGFYFNNQEVNSVTNF</sequence>
<evidence type="ECO:0000256" key="7">
    <source>
        <dbReference type="ARBA" id="ARBA00022989"/>
    </source>
</evidence>
<keyword evidence="4 10" id="KW-0812">Transmembrane</keyword>
<keyword evidence="5 11" id="KW-0732">Signal</keyword>
<name>A0A2H8U0E8_9HEMI</name>
<evidence type="ECO:0000256" key="9">
    <source>
        <dbReference type="ARBA" id="ARBA00023180"/>
    </source>
</evidence>
<accession>A0A2H8U0E8</accession>
<dbReference type="Pfam" id="PF18266">
    <property type="entry name" value="Ncstrn_small"/>
    <property type="match status" value="1"/>
</dbReference>
<dbReference type="GO" id="GO:0007219">
    <property type="term" value="P:Notch signaling pathway"/>
    <property type="evidence" value="ECO:0007669"/>
    <property type="project" value="UniProtKB-KW"/>
</dbReference>
<dbReference type="InterPro" id="IPR008710">
    <property type="entry name" value="Nicastrin"/>
</dbReference>
<feature type="chain" id="PRO_5014176133" description="Nicastrin" evidence="11">
    <location>
        <begin position="23"/>
        <end position="669"/>
    </location>
</feature>
<reference evidence="13" key="1">
    <citation type="submission" date="2017-10" db="EMBL/GenBank/DDBJ databases">
        <title>Transcriptome Assembly of Sugarcane Aphid Adults.</title>
        <authorList>
            <person name="Scully E.D."/>
            <person name="Palmer N.A."/>
            <person name="Geib S.M."/>
            <person name="Sarath G."/>
            <person name="Sattler S.E."/>
        </authorList>
    </citation>
    <scope>NUCLEOTIDE SEQUENCE</scope>
    <source>
        <tissue evidence="13">Whole body</tissue>
    </source>
</reference>
<evidence type="ECO:0000256" key="8">
    <source>
        <dbReference type="ARBA" id="ARBA00023136"/>
    </source>
</evidence>
<evidence type="ECO:0000313" key="13">
    <source>
        <dbReference type="EMBL" id="MBW19491.1"/>
    </source>
</evidence>
<dbReference type="Pfam" id="PF05450">
    <property type="entry name" value="Nicastrin"/>
    <property type="match status" value="1"/>
</dbReference>
<evidence type="ECO:0000256" key="6">
    <source>
        <dbReference type="ARBA" id="ARBA00022976"/>
    </source>
</evidence>
<dbReference type="GO" id="GO:0007220">
    <property type="term" value="P:Notch receptor processing"/>
    <property type="evidence" value="ECO:0007669"/>
    <property type="project" value="TreeGrafter"/>
</dbReference>
<evidence type="ECO:0000256" key="5">
    <source>
        <dbReference type="ARBA" id="ARBA00022729"/>
    </source>
</evidence>
<comment type="similarity">
    <text evidence="2">Belongs to the nicastrin family.</text>
</comment>
<evidence type="ECO:0000259" key="12">
    <source>
        <dbReference type="Pfam" id="PF18266"/>
    </source>
</evidence>
<dbReference type="EMBL" id="GFXV01007686">
    <property type="protein sequence ID" value="MBW19491.1"/>
    <property type="molecule type" value="Transcribed_RNA"/>
</dbReference>